<reference evidence="1 2" key="1">
    <citation type="submission" date="2015-06" db="EMBL/GenBank/DDBJ databases">
        <title>Genome sequence of Mycobacterium kumamotonense strain Roo.</title>
        <authorList>
            <person name="Greninger A.L."/>
            <person name="Cunningham G."/>
            <person name="Miller S."/>
        </authorList>
    </citation>
    <scope>NUCLEOTIDE SEQUENCE [LARGE SCALE GENOMIC DNA]</scope>
    <source>
        <strain evidence="1 2">Roo</strain>
    </source>
</reference>
<gene>
    <name evidence="1" type="ORF">ACT18_22095</name>
</gene>
<dbReference type="InterPro" id="IPR014060">
    <property type="entry name" value="PglZ"/>
</dbReference>
<accession>A0A1B8SA47</accession>
<dbReference type="SUPFAM" id="SSF53649">
    <property type="entry name" value="Alkaline phosphatase-like"/>
    <property type="match status" value="1"/>
</dbReference>
<dbReference type="AlphaFoldDB" id="A0A1B8SA47"/>
<dbReference type="RefSeq" id="WP_065289571.1">
    <property type="nucleotide sequence ID" value="NZ_LFOE01000061.1"/>
</dbReference>
<dbReference type="OrthoDB" id="9769734at2"/>
<dbReference type="Proteomes" id="UP000092668">
    <property type="component" value="Unassembled WGS sequence"/>
</dbReference>
<proteinExistence type="predicted"/>
<dbReference type="EMBL" id="LFOE01000061">
    <property type="protein sequence ID" value="OBY29621.1"/>
    <property type="molecule type" value="Genomic_DNA"/>
</dbReference>
<organism evidence="1 2">
    <name type="scientific">Mycolicibacter kumamotonensis</name>
    <dbReference type="NCBI Taxonomy" id="354243"/>
    <lineage>
        <taxon>Bacteria</taxon>
        <taxon>Bacillati</taxon>
        <taxon>Actinomycetota</taxon>
        <taxon>Actinomycetes</taxon>
        <taxon>Mycobacteriales</taxon>
        <taxon>Mycobacteriaceae</taxon>
        <taxon>Mycolicibacter</taxon>
    </lineage>
</organism>
<evidence type="ECO:0000313" key="2">
    <source>
        <dbReference type="Proteomes" id="UP000092668"/>
    </source>
</evidence>
<dbReference type="NCBIfam" id="TIGR02687">
    <property type="entry name" value="BREX-1 system phosphatase PglZ type A"/>
    <property type="match status" value="1"/>
</dbReference>
<name>A0A1B8SA47_9MYCO</name>
<dbReference type="Pfam" id="PF08665">
    <property type="entry name" value="PglZ"/>
    <property type="match status" value="1"/>
</dbReference>
<dbReference type="PATRIC" id="fig|354243.3.peg.4564"/>
<evidence type="ECO:0000313" key="1">
    <source>
        <dbReference type="EMBL" id="OBY29621.1"/>
    </source>
</evidence>
<comment type="caution">
    <text evidence="1">The sequence shown here is derived from an EMBL/GenBank/DDBJ whole genome shotgun (WGS) entry which is preliminary data.</text>
</comment>
<protein>
    <submittedName>
        <fullName evidence="1">Alkaline phosphatase</fullName>
    </submittedName>
</protein>
<dbReference type="Gene3D" id="3.40.720.10">
    <property type="entry name" value="Alkaline Phosphatase, subunit A"/>
    <property type="match status" value="1"/>
</dbReference>
<dbReference type="InterPro" id="IPR017850">
    <property type="entry name" value="Alkaline_phosphatase_core_sf"/>
</dbReference>
<keyword evidence="2" id="KW-1185">Reference proteome</keyword>
<sequence>MSEVATVRPHLERRFEKFRVVFWHDPEGQYAAALDDLDLPDIQTICVVNNEYGIKNRLLHDEPENKFLVYRPGKVPTGISNWLLDLELAYGVFTADRTALVAQDLGLTADGIDEVVQAHEKFFNAAKRVESLKALLNPKDDAAKLRAKITAVVLGQSEHSLLEITRALLVENAKGRQTKYDALVDYGLNDFYWRGAASIYGYESSSPSVDDLVLWIFRKAIEGFKSDRPGGLQNIQLDFASLRNDRRSQDALVTLAKRAAHDLNYASSIADLSFRDLVSVDIFEEADQKIIGELARGVTEQTISAREVAEIVRARQSSVWIDGYQQLYRAIEAAAKLLSAIAAMDFAMTSFDSALERYRDEWFRIDQLYRQFTHAYRTFEGPHPLGPLREQVDKRYTNKFVYELGNAWQQMVDTSARWASLVLGSQRSFYLDYVDGLLRDGKKAVVIISDALRYEVAEELGSRIRQEDRFDADLDAVLGVLPSYTQLGMAALLPHRALTHSADAKVVLADDQPTNGTVPRSKILASVGGSAIGAEDFKALSPDERRELFKNNRVLYIYHDVIDAIGDKPGTERRVFEAAEQALSELVDLVKKAANANATNIFVTADHGFLFQNEDLPDQFYLSEKPQGDNILVTNRRYVLGHGLKVNSAFTTFNAAQLGLDSDLEVQIPKSIHRLRLPGGGSRFVHGGATLQEVVVPVLSVNKKRKSDTRLVNVKVLPDTDKITTGQLVVKLFQAEPVSDKVQPRTLRAGLYVGETLISNDPPPELTFDSASSEQRDRYQSVQLLLNKDADDYNNRAVELRLEERIPNTSQWRVYEKAMYTLKRSFTSDFDF</sequence>